<evidence type="ECO:0000256" key="1">
    <source>
        <dbReference type="ARBA" id="ARBA00022630"/>
    </source>
</evidence>
<dbReference type="Pfam" id="PF00724">
    <property type="entry name" value="Oxidored_FMN"/>
    <property type="match status" value="1"/>
</dbReference>
<dbReference type="PANTHER" id="PTHR43656">
    <property type="entry name" value="BINDING OXIDOREDUCTASE, PUTATIVE (AFU_ORTHOLOGUE AFUA_2G08260)-RELATED"/>
    <property type="match status" value="1"/>
</dbReference>
<comment type="caution">
    <text evidence="4">The sequence shown here is derived from an EMBL/GenBank/DDBJ whole genome shotgun (WGS) entry which is preliminary data.</text>
</comment>
<dbReference type="GO" id="GO:0016491">
    <property type="term" value="F:oxidoreductase activity"/>
    <property type="evidence" value="ECO:0007669"/>
    <property type="project" value="UniProtKB-KW"/>
</dbReference>
<dbReference type="InterPro" id="IPR001155">
    <property type="entry name" value="OxRdtase_FMN_N"/>
</dbReference>
<reference evidence="4 5" key="1">
    <citation type="submission" date="2018-09" db="EMBL/GenBank/DDBJ databases">
        <title>Genomic Encyclopedia of Archaeal and Bacterial Type Strains, Phase II (KMG-II): from individual species to whole genera.</title>
        <authorList>
            <person name="Goeker M."/>
        </authorList>
    </citation>
    <scope>NUCLEOTIDE SEQUENCE [LARGE SCALE GENOMIC DNA]</scope>
    <source>
        <strain evidence="4 5">DSM 17008</strain>
    </source>
</reference>
<dbReference type="OrthoDB" id="9772736at2"/>
<keyword evidence="2" id="KW-0560">Oxidoreductase</keyword>
<dbReference type="AlphaFoldDB" id="A0A419V4L5"/>
<keyword evidence="1" id="KW-0285">Flavoprotein</keyword>
<dbReference type="InterPro" id="IPR051799">
    <property type="entry name" value="NADH_flavin_oxidoreductase"/>
</dbReference>
<protein>
    <submittedName>
        <fullName evidence="4">2,4-dienoyl-CoA reductase-like NADH-dependent reductase (Old Yellow Enzyme family)</fullName>
    </submittedName>
</protein>
<evidence type="ECO:0000259" key="3">
    <source>
        <dbReference type="Pfam" id="PF00724"/>
    </source>
</evidence>
<accession>A0A419V4L5</accession>
<dbReference type="Gene3D" id="3.20.20.70">
    <property type="entry name" value="Aldolase class I"/>
    <property type="match status" value="1"/>
</dbReference>
<proteinExistence type="predicted"/>
<name>A0A419V4L5_9BACL</name>
<sequence>MDKFDNNLFKQGNISNHIFKNRYMVAPMTRVSSESDGTPNERVHQYYVRYARGGFSAVITEGTYPDTAYSQGYENQAGIATEKHRDAWKPIVEDIKSNGSKAIVQLMHAGAQSQGSYYNEETIAPSPYDPNAEKVGAYGGEGKFQQAREMTQTDIDEAKRGFVQASIYAAEAGFDGIELHGANGYLLDQFLSEGINKRTDKYGGSVEKRLTFLLEIIKEVREAIGDDMVLGIRISQIKVVNPNHKWSGGEKEAETIFGILGRSEVDYIHISDDDAAEPGFGEGTMTMAAAAKAFGSVPVITAGNLADPDKAAGLIDRGECDYVAVARAALANPDAPNRIQKGMPLDEFNPDEIMSPKAYVKDTELSRDMIPNE</sequence>
<dbReference type="Proteomes" id="UP000285120">
    <property type="component" value="Unassembled WGS sequence"/>
</dbReference>
<evidence type="ECO:0000256" key="2">
    <source>
        <dbReference type="ARBA" id="ARBA00023002"/>
    </source>
</evidence>
<evidence type="ECO:0000313" key="4">
    <source>
        <dbReference type="EMBL" id="RKD73435.1"/>
    </source>
</evidence>
<evidence type="ECO:0000313" key="5">
    <source>
        <dbReference type="Proteomes" id="UP000285120"/>
    </source>
</evidence>
<dbReference type="InterPro" id="IPR013785">
    <property type="entry name" value="Aldolase_TIM"/>
</dbReference>
<dbReference type="RefSeq" id="WP_120192928.1">
    <property type="nucleotide sequence ID" value="NZ_RAPK01000008.1"/>
</dbReference>
<organism evidence="4 5">
    <name type="scientific">Sinobaca qinghaiensis</name>
    <dbReference type="NCBI Taxonomy" id="342944"/>
    <lineage>
        <taxon>Bacteria</taxon>
        <taxon>Bacillati</taxon>
        <taxon>Bacillota</taxon>
        <taxon>Bacilli</taxon>
        <taxon>Bacillales</taxon>
        <taxon>Sporolactobacillaceae</taxon>
        <taxon>Sinobaca</taxon>
    </lineage>
</organism>
<keyword evidence="5" id="KW-1185">Reference proteome</keyword>
<feature type="domain" description="NADH:flavin oxidoreductase/NADH oxidase N-terminal" evidence="3">
    <location>
        <begin position="8"/>
        <end position="345"/>
    </location>
</feature>
<dbReference type="SUPFAM" id="SSF51395">
    <property type="entry name" value="FMN-linked oxidoreductases"/>
    <property type="match status" value="1"/>
</dbReference>
<gene>
    <name evidence="4" type="ORF">ATL39_1729</name>
</gene>
<dbReference type="CDD" id="cd02803">
    <property type="entry name" value="OYE_like_FMN_family"/>
    <property type="match status" value="1"/>
</dbReference>
<dbReference type="EMBL" id="RAPK01000008">
    <property type="protein sequence ID" value="RKD73435.1"/>
    <property type="molecule type" value="Genomic_DNA"/>
</dbReference>
<dbReference type="GO" id="GO:0010181">
    <property type="term" value="F:FMN binding"/>
    <property type="evidence" value="ECO:0007669"/>
    <property type="project" value="InterPro"/>
</dbReference>
<dbReference type="PANTHER" id="PTHR43656:SF2">
    <property type="entry name" value="BINDING OXIDOREDUCTASE, PUTATIVE (AFU_ORTHOLOGUE AFUA_2G08260)-RELATED"/>
    <property type="match status" value="1"/>
</dbReference>